<evidence type="ECO:0000256" key="3">
    <source>
        <dbReference type="ARBA" id="ARBA00022692"/>
    </source>
</evidence>
<feature type="transmembrane region" description="Helical" evidence="6">
    <location>
        <begin position="6"/>
        <end position="28"/>
    </location>
</feature>
<sequence length="240" mass="25092">MEWASLGIFLSVVIVLVLAPGPDTAVVLKQAMVHGPRPGLWTVAGVSLANLTQGLVAAAGLGALIVTIDPLFWTIKYVGAAYLVVLGALSIRAAIRGRYAPLAATDPAAVVTGPADDVPSDPVGTTGGTVTDDRRTRRRLRAGGSRSSFLQGALSNLTNPKVLIFYLAILPQFLTPGQGVLALVFYATATTVLGTIYQALLVLGAHAARRFLTRRRVRRAFDAVTGSVLVAFGLAVALEH</sequence>
<feature type="transmembrane region" description="Helical" evidence="6">
    <location>
        <begin position="148"/>
        <end position="169"/>
    </location>
</feature>
<evidence type="ECO:0000256" key="4">
    <source>
        <dbReference type="ARBA" id="ARBA00022989"/>
    </source>
</evidence>
<proteinExistence type="predicted"/>
<evidence type="ECO:0000256" key="5">
    <source>
        <dbReference type="ARBA" id="ARBA00023136"/>
    </source>
</evidence>
<evidence type="ECO:0000256" key="6">
    <source>
        <dbReference type="SAM" id="Phobius"/>
    </source>
</evidence>
<evidence type="ECO:0000256" key="2">
    <source>
        <dbReference type="ARBA" id="ARBA00022475"/>
    </source>
</evidence>
<keyword evidence="4 6" id="KW-1133">Transmembrane helix</keyword>
<reference evidence="7 8" key="1">
    <citation type="submission" date="2019-03" db="EMBL/GenBank/DDBJ databases">
        <title>Genomic Encyclopedia of Archaeal and Bacterial Type Strains, Phase II (KMG-II): from individual species to whole genera.</title>
        <authorList>
            <person name="Goeker M."/>
        </authorList>
    </citation>
    <scope>NUCLEOTIDE SEQUENCE [LARGE SCALE GENOMIC DNA]</scope>
    <source>
        <strain evidence="7 8">DSM 24323</strain>
    </source>
</reference>
<dbReference type="EMBL" id="SOAW01000001">
    <property type="protein sequence ID" value="TDT33656.1"/>
    <property type="molecule type" value="Genomic_DNA"/>
</dbReference>
<evidence type="ECO:0000256" key="1">
    <source>
        <dbReference type="ARBA" id="ARBA00004651"/>
    </source>
</evidence>
<keyword evidence="8" id="KW-1185">Reference proteome</keyword>
<evidence type="ECO:0000313" key="8">
    <source>
        <dbReference type="Proteomes" id="UP000295371"/>
    </source>
</evidence>
<dbReference type="PANTHER" id="PTHR30086">
    <property type="entry name" value="ARGININE EXPORTER PROTEIN ARGO"/>
    <property type="match status" value="1"/>
</dbReference>
<keyword evidence="3 6" id="KW-0812">Transmembrane</keyword>
<feature type="transmembrane region" description="Helical" evidence="6">
    <location>
        <begin position="220"/>
        <end position="238"/>
    </location>
</feature>
<dbReference type="Pfam" id="PF01810">
    <property type="entry name" value="LysE"/>
    <property type="match status" value="1"/>
</dbReference>
<dbReference type="GO" id="GO:0015171">
    <property type="term" value="F:amino acid transmembrane transporter activity"/>
    <property type="evidence" value="ECO:0007669"/>
    <property type="project" value="TreeGrafter"/>
</dbReference>
<accession>A0A4R7J9S3</accession>
<organism evidence="7 8">
    <name type="scientific">Naumannella halotolerans</name>
    <dbReference type="NCBI Taxonomy" id="993414"/>
    <lineage>
        <taxon>Bacteria</taxon>
        <taxon>Bacillati</taxon>
        <taxon>Actinomycetota</taxon>
        <taxon>Actinomycetes</taxon>
        <taxon>Propionibacteriales</taxon>
        <taxon>Propionibacteriaceae</taxon>
        <taxon>Naumannella</taxon>
    </lineage>
</organism>
<protein>
    <submittedName>
        <fullName evidence="7">Threonine/homoserine/homoserine lactone efflux protein</fullName>
    </submittedName>
</protein>
<comment type="subcellular location">
    <subcellularLocation>
        <location evidence="1">Cell membrane</location>
        <topology evidence="1">Multi-pass membrane protein</topology>
    </subcellularLocation>
</comment>
<feature type="transmembrane region" description="Helical" evidence="6">
    <location>
        <begin position="40"/>
        <end position="65"/>
    </location>
</feature>
<dbReference type="GO" id="GO:0005886">
    <property type="term" value="C:plasma membrane"/>
    <property type="evidence" value="ECO:0007669"/>
    <property type="project" value="UniProtKB-SubCell"/>
</dbReference>
<dbReference type="InterPro" id="IPR001123">
    <property type="entry name" value="LeuE-type"/>
</dbReference>
<dbReference type="Proteomes" id="UP000295371">
    <property type="component" value="Unassembled WGS sequence"/>
</dbReference>
<dbReference type="AlphaFoldDB" id="A0A4R7J9S3"/>
<dbReference type="PANTHER" id="PTHR30086:SF20">
    <property type="entry name" value="ARGININE EXPORTER PROTEIN ARGO-RELATED"/>
    <property type="match status" value="1"/>
</dbReference>
<name>A0A4R7J9S3_9ACTN</name>
<dbReference type="OrthoDB" id="3175972at2"/>
<keyword evidence="5 6" id="KW-0472">Membrane</keyword>
<comment type="caution">
    <text evidence="7">The sequence shown here is derived from an EMBL/GenBank/DDBJ whole genome shotgun (WGS) entry which is preliminary data.</text>
</comment>
<gene>
    <name evidence="7" type="ORF">CLV29_1280</name>
</gene>
<dbReference type="RefSeq" id="WP_133754132.1">
    <property type="nucleotide sequence ID" value="NZ_SOAW01000001.1"/>
</dbReference>
<evidence type="ECO:0000313" key="7">
    <source>
        <dbReference type="EMBL" id="TDT33656.1"/>
    </source>
</evidence>
<feature type="transmembrane region" description="Helical" evidence="6">
    <location>
        <begin position="71"/>
        <end position="91"/>
    </location>
</feature>
<feature type="transmembrane region" description="Helical" evidence="6">
    <location>
        <begin position="181"/>
        <end position="208"/>
    </location>
</feature>
<dbReference type="PIRSF" id="PIRSF006324">
    <property type="entry name" value="LeuE"/>
    <property type="match status" value="1"/>
</dbReference>
<keyword evidence="2" id="KW-1003">Cell membrane</keyword>